<organism evidence="3 4">
    <name type="scientific">Cordyceps confragosa</name>
    <name type="common">Lecanicillium lecanii</name>
    <dbReference type="NCBI Taxonomy" id="2714763"/>
    <lineage>
        <taxon>Eukaryota</taxon>
        <taxon>Fungi</taxon>
        <taxon>Dikarya</taxon>
        <taxon>Ascomycota</taxon>
        <taxon>Pezizomycotina</taxon>
        <taxon>Sordariomycetes</taxon>
        <taxon>Hypocreomycetidae</taxon>
        <taxon>Hypocreales</taxon>
        <taxon>Cordycipitaceae</taxon>
        <taxon>Akanthomyces</taxon>
    </lineage>
</organism>
<sequence>MASIPSEIYVTYNRGRLERFKRGEQSTSVRPAFVDADEIVERNNTGGPRHVPGMAIAVNFERHPHIQFSHGFGVWKQQRLSTPELAMMQLMSDFTDEKDWHEKLFKLDHMIRWQLLAASKYKLSPELWLWCQTELHGKARGLDEDERVLVLDAASCICKSDRLVVDAAFSRLQNETNKYLVSPWLYPFWLGQSPVKTDGSKITIETVGNLIGGGVFPPAPFWDNDACSGEQHYYSPVSQWIATDTKFVGHNVVLAGPINNLHAKHREPLYAKIEALLPASVRDWNQVLLYKSLQRNGPRIKPQAQRCVHCSCTVEMNDFDRWKQGYISPGEKPAPKHGGWSPTDAIDGVYDNSQRLYGGISPEDGFRDKGLQIYVEISAIEVTAESTMTKDSYRRHHWDLNGNRNERIVATTLICLQRTNVHPESGRISFRSETKLSDWGVDSPPGSQHLGNARFPVPLTAPSPVIAIARTPQLQELGSVLLSEGRTVSFPNALQHRFQPLRRNDESQPASLQFMAIHLVDPHYRTTGGVRDCYAEYMGEPEEDSDTIEGIRAAVRFIWGDEAIGEDGNPARHAAVQSAGRLDG</sequence>
<evidence type="ECO:0000259" key="2">
    <source>
        <dbReference type="Pfam" id="PF21666"/>
    </source>
</evidence>
<accession>A0A179IKJ5</accession>
<feature type="domain" description="DUF4246" evidence="1">
    <location>
        <begin position="126"/>
        <end position="526"/>
    </location>
</feature>
<dbReference type="Pfam" id="PF21666">
    <property type="entry name" value="DUF4246_N"/>
    <property type="match status" value="1"/>
</dbReference>
<dbReference type="InterPro" id="IPR049192">
    <property type="entry name" value="DUF4246_C"/>
</dbReference>
<keyword evidence="4" id="KW-1185">Reference proteome</keyword>
<dbReference type="AlphaFoldDB" id="A0A179IKJ5"/>
<proteinExistence type="predicted"/>
<reference evidence="3 4" key="1">
    <citation type="submission" date="2016-03" db="EMBL/GenBank/DDBJ databases">
        <title>Fine-scale spatial genetic structure of a fungal parasite of coffee scale insects.</title>
        <authorList>
            <person name="Jackson D."/>
            <person name="Zemenick K.A."/>
            <person name="Malloure B."/>
            <person name="Quandt C.A."/>
            <person name="James T.Y."/>
        </authorList>
    </citation>
    <scope>NUCLEOTIDE SEQUENCE [LARGE SCALE GENOMIC DNA]</scope>
    <source>
        <strain evidence="3 4">UM487</strain>
    </source>
</reference>
<protein>
    <submittedName>
        <fullName evidence="3">Uncharacterized protein</fullName>
    </submittedName>
</protein>
<dbReference type="InterPro" id="IPR025340">
    <property type="entry name" value="DUF4246"/>
</dbReference>
<dbReference type="EMBL" id="LUKN01000515">
    <property type="protein sequence ID" value="OAR02773.1"/>
    <property type="molecule type" value="Genomic_DNA"/>
</dbReference>
<feature type="domain" description="DUF4246" evidence="2">
    <location>
        <begin position="51"/>
        <end position="114"/>
    </location>
</feature>
<dbReference type="Pfam" id="PF14033">
    <property type="entry name" value="DUF4246"/>
    <property type="match status" value="1"/>
</dbReference>
<dbReference type="InterPro" id="IPR049207">
    <property type="entry name" value="DUF4246_N"/>
</dbReference>
<dbReference type="PANTHER" id="PTHR33119:SF1">
    <property type="entry name" value="FE2OG DIOXYGENASE DOMAIN-CONTAINING PROTEIN"/>
    <property type="match status" value="1"/>
</dbReference>
<dbReference type="Proteomes" id="UP000243081">
    <property type="component" value="Unassembled WGS sequence"/>
</dbReference>
<evidence type="ECO:0000259" key="1">
    <source>
        <dbReference type="Pfam" id="PF14033"/>
    </source>
</evidence>
<name>A0A179IKJ5_CORDF</name>
<gene>
    <name evidence="3" type="ORF">LLEC1_02916</name>
</gene>
<dbReference type="PANTHER" id="PTHR33119">
    <property type="entry name" value="IFI3P"/>
    <property type="match status" value="1"/>
</dbReference>
<dbReference type="OrthoDB" id="415532at2759"/>
<evidence type="ECO:0000313" key="3">
    <source>
        <dbReference type="EMBL" id="OAR02773.1"/>
    </source>
</evidence>
<comment type="caution">
    <text evidence="3">The sequence shown here is derived from an EMBL/GenBank/DDBJ whole genome shotgun (WGS) entry which is preliminary data.</text>
</comment>
<evidence type="ECO:0000313" key="4">
    <source>
        <dbReference type="Proteomes" id="UP000243081"/>
    </source>
</evidence>